<name>A0A930Y4L7_9ACTN</name>
<dbReference type="SUPFAM" id="SSF55729">
    <property type="entry name" value="Acyl-CoA N-acyltransferases (Nat)"/>
    <property type="match status" value="1"/>
</dbReference>
<reference evidence="4" key="1">
    <citation type="submission" date="2020-11" db="EMBL/GenBank/DDBJ databases">
        <title>Nocardioides sp. CBS4Y-1, whole genome shotgun sequence.</title>
        <authorList>
            <person name="Tuo L."/>
        </authorList>
    </citation>
    <scope>NUCLEOTIDE SEQUENCE</scope>
    <source>
        <strain evidence="4">CBS4Y-1</strain>
    </source>
</reference>
<dbReference type="CDD" id="cd04301">
    <property type="entry name" value="NAT_SF"/>
    <property type="match status" value="1"/>
</dbReference>
<dbReference type="GO" id="GO:0016747">
    <property type="term" value="F:acyltransferase activity, transferring groups other than amino-acyl groups"/>
    <property type="evidence" value="ECO:0007669"/>
    <property type="project" value="InterPro"/>
</dbReference>
<proteinExistence type="predicted"/>
<evidence type="ECO:0000313" key="5">
    <source>
        <dbReference type="Proteomes" id="UP000656804"/>
    </source>
</evidence>
<dbReference type="Gene3D" id="3.40.630.30">
    <property type="match status" value="1"/>
</dbReference>
<gene>
    <name evidence="4" type="ORF">ISG29_01395</name>
</gene>
<keyword evidence="1" id="KW-0808">Transferase</keyword>
<accession>A0A930Y4L7</accession>
<keyword evidence="2" id="KW-0012">Acyltransferase</keyword>
<dbReference type="InterPro" id="IPR016181">
    <property type="entry name" value="Acyl_CoA_acyltransferase"/>
</dbReference>
<dbReference type="EMBL" id="JADIVZ010000001">
    <property type="protein sequence ID" value="MBF4160325.1"/>
    <property type="molecule type" value="Genomic_DNA"/>
</dbReference>
<dbReference type="InterPro" id="IPR050832">
    <property type="entry name" value="Bact_Acetyltransf"/>
</dbReference>
<evidence type="ECO:0000313" key="4">
    <source>
        <dbReference type="EMBL" id="MBF4160325.1"/>
    </source>
</evidence>
<dbReference type="RefSeq" id="WP_194501570.1">
    <property type="nucleotide sequence ID" value="NZ_JADIVZ010000001.1"/>
</dbReference>
<dbReference type="Proteomes" id="UP000656804">
    <property type="component" value="Unassembled WGS sequence"/>
</dbReference>
<dbReference type="Pfam" id="PF00583">
    <property type="entry name" value="Acetyltransf_1"/>
    <property type="match status" value="1"/>
</dbReference>
<dbReference type="PROSITE" id="PS51186">
    <property type="entry name" value="GNAT"/>
    <property type="match status" value="1"/>
</dbReference>
<keyword evidence="5" id="KW-1185">Reference proteome</keyword>
<dbReference type="InterPro" id="IPR000182">
    <property type="entry name" value="GNAT_dom"/>
</dbReference>
<evidence type="ECO:0000259" key="3">
    <source>
        <dbReference type="PROSITE" id="PS51186"/>
    </source>
</evidence>
<comment type="caution">
    <text evidence="4">The sequence shown here is derived from an EMBL/GenBank/DDBJ whole genome shotgun (WGS) entry which is preliminary data.</text>
</comment>
<evidence type="ECO:0000256" key="2">
    <source>
        <dbReference type="ARBA" id="ARBA00023315"/>
    </source>
</evidence>
<sequence>MSGSQAVRRAGPGDDAALAALRRTWVEEIRHQPVDDPTFPERFAAWLEAERHQRLTWVVEHAGEVVGMLNVLVFTRMPKPGAPTSRWGYLANFYVLSDHRNGGLGALMLTQALAECDAEGFVRVVLSPSSRSRSLYTRAGFGPADGLLVRPGGKTEELA</sequence>
<dbReference type="PANTHER" id="PTHR43877">
    <property type="entry name" value="AMINOALKYLPHOSPHONATE N-ACETYLTRANSFERASE-RELATED-RELATED"/>
    <property type="match status" value="1"/>
</dbReference>
<organism evidence="4 5">
    <name type="scientific">Nocardioides acrostichi</name>
    <dbReference type="NCBI Taxonomy" id="2784339"/>
    <lineage>
        <taxon>Bacteria</taxon>
        <taxon>Bacillati</taxon>
        <taxon>Actinomycetota</taxon>
        <taxon>Actinomycetes</taxon>
        <taxon>Propionibacteriales</taxon>
        <taxon>Nocardioidaceae</taxon>
        <taxon>Nocardioides</taxon>
    </lineage>
</organism>
<dbReference type="AlphaFoldDB" id="A0A930Y4L7"/>
<evidence type="ECO:0000256" key="1">
    <source>
        <dbReference type="ARBA" id="ARBA00022679"/>
    </source>
</evidence>
<feature type="domain" description="N-acetyltransferase" evidence="3">
    <location>
        <begin position="5"/>
        <end position="159"/>
    </location>
</feature>
<protein>
    <submittedName>
        <fullName evidence="4">GNAT family N-acetyltransferase</fullName>
    </submittedName>
</protein>